<comment type="subcellular location">
    <subcellularLocation>
        <location evidence="7">Cytoplasm</location>
    </subcellularLocation>
</comment>
<comment type="function">
    <text evidence="7">Specifically methylates the N4 position of cytidine in position 1402 (C1402) of 16S rRNA.</text>
</comment>
<comment type="similarity">
    <text evidence="1 7">Belongs to the methyltransferase superfamily. RsmH family.</text>
</comment>
<feature type="binding site" evidence="7">
    <location>
        <position position="100"/>
    </location>
    <ligand>
        <name>S-adenosyl-L-methionine</name>
        <dbReference type="ChEBI" id="CHEBI:59789"/>
    </ligand>
</feature>
<keyword evidence="3 7" id="KW-0698">rRNA processing</keyword>
<feature type="binding site" evidence="7">
    <location>
        <position position="79"/>
    </location>
    <ligand>
        <name>S-adenosyl-L-methionine</name>
        <dbReference type="ChEBI" id="CHEBI:59789"/>
    </ligand>
</feature>
<comment type="caution">
    <text evidence="9">The sequence shown here is derived from an EMBL/GenBank/DDBJ whole genome shotgun (WGS) entry which is preliminary data.</text>
</comment>
<keyword evidence="6 7" id="KW-0949">S-adenosyl-L-methionine</keyword>
<keyword evidence="8" id="KW-0175">Coiled coil</keyword>
<dbReference type="HAMAP" id="MF_01007">
    <property type="entry name" value="16SrRNA_methyltr_H"/>
    <property type="match status" value="1"/>
</dbReference>
<dbReference type="PANTHER" id="PTHR11265">
    <property type="entry name" value="S-ADENOSYL-METHYLTRANSFERASE MRAW"/>
    <property type="match status" value="1"/>
</dbReference>
<feature type="binding site" evidence="7">
    <location>
        <position position="52"/>
    </location>
    <ligand>
        <name>S-adenosyl-L-methionine</name>
        <dbReference type="ChEBI" id="CHEBI:59789"/>
    </ligand>
</feature>
<dbReference type="PIRSF" id="PIRSF004486">
    <property type="entry name" value="MraW"/>
    <property type="match status" value="1"/>
</dbReference>
<dbReference type="Proteomes" id="UP001236620">
    <property type="component" value="Unassembled WGS sequence"/>
</dbReference>
<feature type="coiled-coil region" evidence="8">
    <location>
        <begin position="51"/>
        <end position="78"/>
    </location>
</feature>
<organism evidence="9 10">
    <name type="scientific">Mycoplasma yeatsii</name>
    <dbReference type="NCBI Taxonomy" id="51365"/>
    <lineage>
        <taxon>Bacteria</taxon>
        <taxon>Bacillati</taxon>
        <taxon>Mycoplasmatota</taxon>
        <taxon>Mollicutes</taxon>
        <taxon>Mycoplasmataceae</taxon>
        <taxon>Mycoplasma</taxon>
    </lineage>
</organism>
<dbReference type="InterPro" id="IPR002903">
    <property type="entry name" value="RsmH"/>
</dbReference>
<keyword evidence="4 7" id="KW-0489">Methyltransferase</keyword>
<proteinExistence type="inferred from homology"/>
<evidence type="ECO:0000256" key="5">
    <source>
        <dbReference type="ARBA" id="ARBA00022679"/>
    </source>
</evidence>
<evidence type="ECO:0000313" key="10">
    <source>
        <dbReference type="Proteomes" id="UP001236620"/>
    </source>
</evidence>
<dbReference type="InterPro" id="IPR023397">
    <property type="entry name" value="SAM-dep_MeTrfase_MraW_recog"/>
</dbReference>
<evidence type="ECO:0000256" key="6">
    <source>
        <dbReference type="ARBA" id="ARBA00022691"/>
    </source>
</evidence>
<keyword evidence="10" id="KW-1185">Reference proteome</keyword>
<accession>A0ABU0NF60</accession>
<dbReference type="RefSeq" id="WP_307445474.1">
    <property type="nucleotide sequence ID" value="NZ_JAUSWP010000008.1"/>
</dbReference>
<dbReference type="GO" id="GO:0008168">
    <property type="term" value="F:methyltransferase activity"/>
    <property type="evidence" value="ECO:0007669"/>
    <property type="project" value="UniProtKB-KW"/>
</dbReference>
<dbReference type="SUPFAM" id="SSF53335">
    <property type="entry name" value="S-adenosyl-L-methionine-dependent methyltransferases"/>
    <property type="match status" value="1"/>
</dbReference>
<name>A0ABU0NF60_9MOLU</name>
<reference evidence="9" key="1">
    <citation type="submission" date="2023-07" db="EMBL/GenBank/DDBJ databases">
        <title>Genomic Encyclopedia of Type Strains, Phase IV (KMG-IV): sequencing the most valuable type-strain genomes for metagenomic binning, comparative biology and taxonomic classification.</title>
        <authorList>
            <person name="Goeker M."/>
        </authorList>
    </citation>
    <scope>NUCLEOTIDE SEQUENCE [LARGE SCALE GENOMIC DNA]</scope>
    <source>
        <strain evidence="9">DSM 22019</strain>
    </source>
</reference>
<keyword evidence="5 7" id="KW-0808">Transferase</keyword>
<evidence type="ECO:0000256" key="1">
    <source>
        <dbReference type="ARBA" id="ARBA00010396"/>
    </source>
</evidence>
<dbReference type="GO" id="GO:0032259">
    <property type="term" value="P:methylation"/>
    <property type="evidence" value="ECO:0007669"/>
    <property type="project" value="UniProtKB-KW"/>
</dbReference>
<evidence type="ECO:0000256" key="3">
    <source>
        <dbReference type="ARBA" id="ARBA00022552"/>
    </source>
</evidence>
<dbReference type="Pfam" id="PF01795">
    <property type="entry name" value="Methyltransf_5"/>
    <property type="match status" value="1"/>
</dbReference>
<dbReference type="SUPFAM" id="SSF81799">
    <property type="entry name" value="Putative methyltransferase TM0872, insert domain"/>
    <property type="match status" value="1"/>
</dbReference>
<dbReference type="EC" id="2.1.1.199" evidence="7"/>
<comment type="catalytic activity">
    <reaction evidence="7">
        <text>cytidine(1402) in 16S rRNA + S-adenosyl-L-methionine = N(4)-methylcytidine(1402) in 16S rRNA + S-adenosyl-L-homocysteine + H(+)</text>
        <dbReference type="Rhea" id="RHEA:42928"/>
        <dbReference type="Rhea" id="RHEA-COMP:10286"/>
        <dbReference type="Rhea" id="RHEA-COMP:10287"/>
        <dbReference type="ChEBI" id="CHEBI:15378"/>
        <dbReference type="ChEBI" id="CHEBI:57856"/>
        <dbReference type="ChEBI" id="CHEBI:59789"/>
        <dbReference type="ChEBI" id="CHEBI:74506"/>
        <dbReference type="ChEBI" id="CHEBI:82748"/>
        <dbReference type="EC" id="2.1.1.199"/>
    </reaction>
</comment>
<protein>
    <recommendedName>
        <fullName evidence="7">Ribosomal RNA small subunit methyltransferase H</fullName>
        <ecNumber evidence="7">2.1.1.199</ecNumber>
    </recommendedName>
    <alternativeName>
        <fullName evidence="7">16S rRNA m(4)C1402 methyltransferase</fullName>
    </alternativeName>
    <alternativeName>
        <fullName evidence="7">rRNA (cytosine-N(4)-)-methyltransferase RsmH</fullName>
    </alternativeName>
</protein>
<dbReference type="PANTHER" id="PTHR11265:SF0">
    <property type="entry name" value="12S RRNA N4-METHYLCYTIDINE METHYLTRANSFERASE"/>
    <property type="match status" value="1"/>
</dbReference>
<evidence type="ECO:0000256" key="4">
    <source>
        <dbReference type="ARBA" id="ARBA00022603"/>
    </source>
</evidence>
<evidence type="ECO:0000256" key="8">
    <source>
        <dbReference type="SAM" id="Coils"/>
    </source>
</evidence>
<feature type="binding site" evidence="7">
    <location>
        <begin position="32"/>
        <end position="34"/>
    </location>
    <ligand>
        <name>S-adenosyl-L-methionine</name>
        <dbReference type="ChEBI" id="CHEBI:59789"/>
    </ligand>
</feature>
<evidence type="ECO:0000313" key="9">
    <source>
        <dbReference type="EMBL" id="MDQ0568078.1"/>
    </source>
</evidence>
<dbReference type="Gene3D" id="3.40.50.150">
    <property type="entry name" value="Vaccinia Virus protein VP39"/>
    <property type="match status" value="1"/>
</dbReference>
<dbReference type="Gene3D" id="1.10.150.170">
    <property type="entry name" value="Putative methyltransferase TM0872, insert domain"/>
    <property type="match status" value="1"/>
</dbReference>
<keyword evidence="2 7" id="KW-0963">Cytoplasm</keyword>
<evidence type="ECO:0000256" key="7">
    <source>
        <dbReference type="HAMAP-Rule" id="MF_01007"/>
    </source>
</evidence>
<evidence type="ECO:0000256" key="2">
    <source>
        <dbReference type="ARBA" id="ARBA00022490"/>
    </source>
</evidence>
<sequence length="309" mass="35364">MQEHIPVLLKESIEYLNIKPDGIYVDCTIGRAGHSSEILKKLSDKGMLYCFDQDKQAIEKSEDKLKQISSNFKIIESNFSNISMQLALNNVFSVDGILYDLGVSSPQFDIAERGFSYRFDGPLDMRMDRANNKLTADEIINTYSETQIADILFRYGDELNARKIAKQIINSRPINSTLQLVDVIKKALPQKVLKQQKHPAKKTFQALRIYVNNELNALQESITQALELLNSKARICVITFHSLEEKIVKNSFNSVTNYKQEQILSSLPIHVESDSNYRLIVKKPIKPTNDELENNKRSHSAKLWVIEKK</sequence>
<dbReference type="NCBIfam" id="TIGR00006">
    <property type="entry name" value="16S rRNA (cytosine(1402)-N(4))-methyltransferase RsmH"/>
    <property type="match status" value="1"/>
</dbReference>
<gene>
    <name evidence="7" type="primary">rsmH</name>
    <name evidence="9" type="ORF">J2Z63_000727</name>
</gene>
<dbReference type="InterPro" id="IPR029063">
    <property type="entry name" value="SAM-dependent_MTases_sf"/>
</dbReference>
<dbReference type="EMBL" id="JAUSWP010000008">
    <property type="protein sequence ID" value="MDQ0568078.1"/>
    <property type="molecule type" value="Genomic_DNA"/>
</dbReference>
<feature type="binding site" evidence="7">
    <location>
        <position position="107"/>
    </location>
    <ligand>
        <name>S-adenosyl-L-methionine</name>
        <dbReference type="ChEBI" id="CHEBI:59789"/>
    </ligand>
</feature>